<sequence>MTLPPHAPIHDPLRRTKIVATLGPASDRDGVLEAMIEAGVDVVRLNFSHGSADDHRQRLERVREIAARLGRAVAALGDLQGPKIRIARFKDGPVTLEEGQSFLLDMALDSDAGDVTRVGCDYKTLADDVVPGDRLLLDDGRLVLHVNRVADHLIHTSVVVGGKLSNNKGINKEGGGLSAPALTDKDRADLKTAIDIGVDYLAVSFPRSAADMHEARELLGEAGKEIGLVAKLERAEAVADVATLDGIIEASEAVMVARGDLGVEIGDAELIGMQKRIIKRARTLNRAVITATQMMESMITSPLPTRAEVFDVANAVLDGTDAVMLSAETAAGDFPVETIAAINRVCLGAERERIAQESGHRIHEGFSRIDETIALSAMYAANHLTGVAAIACMTSTGYTPLIASRIRSGLPIVGLAHSPVAQRRMALYRGVVSLPFDTSGMTPTELNERALALLVEQGIALPGDHVILTRGDHMNAHGGTNTLKILDVNEQHQSR</sequence>
<dbReference type="InterPro" id="IPR015813">
    <property type="entry name" value="Pyrv/PenolPyrv_kinase-like_dom"/>
</dbReference>
<evidence type="ECO:0000256" key="5">
    <source>
        <dbReference type="ARBA" id="ARBA00022679"/>
    </source>
</evidence>
<dbReference type="SUPFAM" id="SSF52935">
    <property type="entry name" value="PK C-terminal domain-like"/>
    <property type="match status" value="1"/>
</dbReference>
<keyword evidence="7" id="KW-0547">Nucleotide-binding</keyword>
<comment type="pathway">
    <text evidence="2 14">Carbohydrate degradation; glycolysis; pyruvate from D-glyceraldehyde 3-phosphate: step 5/5.</text>
</comment>
<keyword evidence="11 14" id="KW-0324">Glycolysis</keyword>
<evidence type="ECO:0000313" key="17">
    <source>
        <dbReference type="EMBL" id="RCV91591.1"/>
    </source>
</evidence>
<dbReference type="InterPro" id="IPR015793">
    <property type="entry name" value="Pyrv_Knase_brl"/>
</dbReference>
<evidence type="ECO:0000256" key="4">
    <source>
        <dbReference type="ARBA" id="ARBA00012142"/>
    </source>
</evidence>
<dbReference type="InterPro" id="IPR015806">
    <property type="entry name" value="Pyrv_Knase_insert_dom_sf"/>
</dbReference>
<dbReference type="GO" id="GO:0000287">
    <property type="term" value="F:magnesium ion binding"/>
    <property type="evidence" value="ECO:0007669"/>
    <property type="project" value="UniProtKB-UniRule"/>
</dbReference>
<dbReference type="Gene3D" id="3.40.1380.20">
    <property type="entry name" value="Pyruvate kinase, C-terminal domain"/>
    <property type="match status" value="1"/>
</dbReference>
<name>A0A368U441_9GAMM</name>
<evidence type="ECO:0000256" key="12">
    <source>
        <dbReference type="ARBA" id="ARBA00023317"/>
    </source>
</evidence>
<evidence type="ECO:0000256" key="13">
    <source>
        <dbReference type="NCBIfam" id="TIGR01064"/>
    </source>
</evidence>
<evidence type="ECO:0000256" key="14">
    <source>
        <dbReference type="RuleBase" id="RU000504"/>
    </source>
</evidence>
<accession>A0A368U441</accession>
<keyword evidence="12 17" id="KW-0670">Pyruvate</keyword>
<dbReference type="InterPro" id="IPR040442">
    <property type="entry name" value="Pyrv_kinase-like_dom_sf"/>
</dbReference>
<dbReference type="UniPathway" id="UPA00109">
    <property type="reaction ID" value="UER00188"/>
</dbReference>
<evidence type="ECO:0000256" key="10">
    <source>
        <dbReference type="ARBA" id="ARBA00022842"/>
    </source>
</evidence>
<comment type="cofactor">
    <cofactor evidence="1">
        <name>K(+)</name>
        <dbReference type="ChEBI" id="CHEBI:29103"/>
    </cofactor>
</comment>
<dbReference type="InterPro" id="IPR001697">
    <property type="entry name" value="Pyr_Knase"/>
</dbReference>
<dbReference type="Gene3D" id="3.20.20.60">
    <property type="entry name" value="Phosphoenolpyruvate-binding domains"/>
    <property type="match status" value="1"/>
</dbReference>
<dbReference type="InterPro" id="IPR036918">
    <property type="entry name" value="Pyrv_Knase_C_sf"/>
</dbReference>
<dbReference type="Proteomes" id="UP000252405">
    <property type="component" value="Unassembled WGS sequence"/>
</dbReference>
<dbReference type="SUPFAM" id="SSF51621">
    <property type="entry name" value="Phosphoenolpyruvate/pyruvate domain"/>
    <property type="match status" value="1"/>
</dbReference>
<dbReference type="GO" id="GO:0016301">
    <property type="term" value="F:kinase activity"/>
    <property type="evidence" value="ECO:0007669"/>
    <property type="project" value="UniProtKB-KW"/>
</dbReference>
<dbReference type="EC" id="2.7.1.40" evidence="4 13"/>
<dbReference type="AlphaFoldDB" id="A0A368U441"/>
<dbReference type="FunFam" id="2.40.33.10:FF:000001">
    <property type="entry name" value="Pyruvate kinase"/>
    <property type="match status" value="1"/>
</dbReference>
<dbReference type="PRINTS" id="PR01050">
    <property type="entry name" value="PYRUVTKNASE"/>
</dbReference>
<evidence type="ECO:0000256" key="2">
    <source>
        <dbReference type="ARBA" id="ARBA00004997"/>
    </source>
</evidence>
<evidence type="ECO:0000259" key="16">
    <source>
        <dbReference type="Pfam" id="PF02887"/>
    </source>
</evidence>
<dbReference type="RefSeq" id="WP_114477042.1">
    <property type="nucleotide sequence ID" value="NZ_QPII01000001.1"/>
</dbReference>
<comment type="catalytic activity">
    <reaction evidence="14">
        <text>pyruvate + ATP = phosphoenolpyruvate + ADP + H(+)</text>
        <dbReference type="Rhea" id="RHEA:18157"/>
        <dbReference type="ChEBI" id="CHEBI:15361"/>
        <dbReference type="ChEBI" id="CHEBI:15378"/>
        <dbReference type="ChEBI" id="CHEBI:30616"/>
        <dbReference type="ChEBI" id="CHEBI:58702"/>
        <dbReference type="ChEBI" id="CHEBI:456216"/>
        <dbReference type="EC" id="2.7.1.40"/>
    </reaction>
</comment>
<dbReference type="PROSITE" id="PS00110">
    <property type="entry name" value="PYRUVATE_KINASE"/>
    <property type="match status" value="1"/>
</dbReference>
<protein>
    <recommendedName>
        <fullName evidence="4 13">Pyruvate kinase</fullName>
        <ecNumber evidence="4 13">2.7.1.40</ecNumber>
    </recommendedName>
</protein>
<dbReference type="NCBIfam" id="TIGR01064">
    <property type="entry name" value="pyruv_kin"/>
    <property type="match status" value="1"/>
</dbReference>
<gene>
    <name evidence="17" type="primary">pyk</name>
    <name evidence="17" type="ORF">DU505_00500</name>
</gene>
<evidence type="ECO:0000256" key="11">
    <source>
        <dbReference type="ARBA" id="ARBA00023152"/>
    </source>
</evidence>
<dbReference type="GO" id="GO:0004743">
    <property type="term" value="F:pyruvate kinase activity"/>
    <property type="evidence" value="ECO:0007669"/>
    <property type="project" value="UniProtKB-UniRule"/>
</dbReference>
<evidence type="ECO:0000256" key="1">
    <source>
        <dbReference type="ARBA" id="ARBA00001958"/>
    </source>
</evidence>
<proteinExistence type="inferred from homology"/>
<evidence type="ECO:0000313" key="18">
    <source>
        <dbReference type="Proteomes" id="UP000252405"/>
    </source>
</evidence>
<reference evidence="17 18" key="1">
    <citation type="submission" date="2018-07" db="EMBL/GenBank/DDBJ databases">
        <title>Halomonas montanilacus sp. nov., isolated from Lake Pengyan on Tibetan Plateau.</title>
        <authorList>
            <person name="Lu H."/>
            <person name="Xing P."/>
            <person name="Wu Q."/>
        </authorList>
    </citation>
    <scope>NUCLEOTIDE SEQUENCE [LARGE SCALE GENOMIC DNA]</scope>
    <source>
        <strain evidence="17 18">PYC7W</strain>
    </source>
</reference>
<organism evidence="17 18">
    <name type="scientific">Billgrantia montanilacus</name>
    <dbReference type="NCBI Taxonomy" id="2282305"/>
    <lineage>
        <taxon>Bacteria</taxon>
        <taxon>Pseudomonadati</taxon>
        <taxon>Pseudomonadota</taxon>
        <taxon>Gammaproteobacteria</taxon>
        <taxon>Oceanospirillales</taxon>
        <taxon>Halomonadaceae</taxon>
        <taxon>Billgrantia</taxon>
    </lineage>
</organism>
<evidence type="ECO:0000256" key="3">
    <source>
        <dbReference type="ARBA" id="ARBA00008663"/>
    </source>
</evidence>
<dbReference type="PANTHER" id="PTHR11817">
    <property type="entry name" value="PYRUVATE KINASE"/>
    <property type="match status" value="1"/>
</dbReference>
<dbReference type="NCBIfam" id="NF004491">
    <property type="entry name" value="PRK05826.1"/>
    <property type="match status" value="1"/>
</dbReference>
<comment type="caution">
    <text evidence="17">The sequence shown here is derived from an EMBL/GenBank/DDBJ whole genome shotgun (WGS) entry which is preliminary data.</text>
</comment>
<keyword evidence="5 14" id="KW-0808">Transferase</keyword>
<keyword evidence="8 14" id="KW-0418">Kinase</keyword>
<dbReference type="Pfam" id="PF02887">
    <property type="entry name" value="PK_C"/>
    <property type="match status" value="1"/>
</dbReference>
<evidence type="ECO:0000259" key="15">
    <source>
        <dbReference type="Pfam" id="PF00224"/>
    </source>
</evidence>
<dbReference type="OrthoDB" id="9812123at2"/>
<keyword evidence="6" id="KW-0479">Metal-binding</keyword>
<evidence type="ECO:0000256" key="8">
    <source>
        <dbReference type="ARBA" id="ARBA00022777"/>
    </source>
</evidence>
<dbReference type="GO" id="GO:0030955">
    <property type="term" value="F:potassium ion binding"/>
    <property type="evidence" value="ECO:0007669"/>
    <property type="project" value="UniProtKB-UniRule"/>
</dbReference>
<dbReference type="InterPro" id="IPR015795">
    <property type="entry name" value="Pyrv_Knase_C"/>
</dbReference>
<evidence type="ECO:0000256" key="9">
    <source>
        <dbReference type="ARBA" id="ARBA00022840"/>
    </source>
</evidence>
<feature type="domain" description="Pyruvate kinase C-terminal" evidence="16">
    <location>
        <begin position="371"/>
        <end position="486"/>
    </location>
</feature>
<keyword evidence="18" id="KW-1185">Reference proteome</keyword>
<dbReference type="Gene3D" id="2.40.33.10">
    <property type="entry name" value="PK beta-barrel domain-like"/>
    <property type="match status" value="1"/>
</dbReference>
<comment type="similarity">
    <text evidence="3 14">Belongs to the pyruvate kinase family.</text>
</comment>
<dbReference type="SUPFAM" id="SSF50800">
    <property type="entry name" value="PK beta-barrel domain-like"/>
    <property type="match status" value="1"/>
</dbReference>
<dbReference type="InterPro" id="IPR018209">
    <property type="entry name" value="Pyrv_Knase_AS"/>
</dbReference>
<evidence type="ECO:0000256" key="7">
    <source>
        <dbReference type="ARBA" id="ARBA00022741"/>
    </source>
</evidence>
<dbReference type="EMBL" id="QPII01000001">
    <property type="protein sequence ID" value="RCV91591.1"/>
    <property type="molecule type" value="Genomic_DNA"/>
</dbReference>
<dbReference type="Pfam" id="PF00224">
    <property type="entry name" value="PK"/>
    <property type="match status" value="1"/>
</dbReference>
<dbReference type="InterPro" id="IPR011037">
    <property type="entry name" value="Pyrv_Knase-like_insert_dom_sf"/>
</dbReference>
<feature type="domain" description="Pyruvate kinase barrel" evidence="15">
    <location>
        <begin position="14"/>
        <end position="339"/>
    </location>
</feature>
<dbReference type="GO" id="GO:0005524">
    <property type="term" value="F:ATP binding"/>
    <property type="evidence" value="ECO:0007669"/>
    <property type="project" value="UniProtKB-KW"/>
</dbReference>
<evidence type="ECO:0000256" key="6">
    <source>
        <dbReference type="ARBA" id="ARBA00022723"/>
    </source>
</evidence>
<keyword evidence="10 14" id="KW-0460">Magnesium</keyword>
<keyword evidence="9" id="KW-0067">ATP-binding</keyword>